<dbReference type="AlphaFoldDB" id="A0A6A5XIU4"/>
<protein>
    <recommendedName>
        <fullName evidence="3">Xylanolytic transcriptional activator regulatory domain-containing protein</fullName>
    </recommendedName>
</protein>
<keyword evidence="5" id="KW-1185">Reference proteome</keyword>
<dbReference type="PANTHER" id="PTHR46910:SF5">
    <property type="entry name" value="ZN(II)2CYS6 TRANSCRIPTION FACTOR (EUROFUNG)"/>
    <property type="match status" value="1"/>
</dbReference>
<evidence type="ECO:0000256" key="2">
    <source>
        <dbReference type="SAM" id="SignalP"/>
    </source>
</evidence>
<evidence type="ECO:0000313" key="4">
    <source>
        <dbReference type="EMBL" id="KAF2012751.1"/>
    </source>
</evidence>
<keyword evidence="2" id="KW-0732">Signal</keyword>
<dbReference type="Pfam" id="PF04082">
    <property type="entry name" value="Fungal_trans"/>
    <property type="match status" value="1"/>
</dbReference>
<feature type="chain" id="PRO_5025412273" description="Xylanolytic transcriptional activator regulatory domain-containing protein" evidence="2">
    <location>
        <begin position="23"/>
        <end position="439"/>
    </location>
</feature>
<dbReference type="EMBL" id="ML978072">
    <property type="protein sequence ID" value="KAF2012751.1"/>
    <property type="molecule type" value="Genomic_DNA"/>
</dbReference>
<evidence type="ECO:0000256" key="1">
    <source>
        <dbReference type="ARBA" id="ARBA00023242"/>
    </source>
</evidence>
<proteinExistence type="predicted"/>
<dbReference type="RefSeq" id="XP_033381090.1">
    <property type="nucleotide sequence ID" value="XM_033522843.1"/>
</dbReference>
<dbReference type="Proteomes" id="UP000799778">
    <property type="component" value="Unassembled WGS sequence"/>
</dbReference>
<name>A0A6A5XIU4_9PLEO</name>
<evidence type="ECO:0000259" key="3">
    <source>
        <dbReference type="SMART" id="SM00906"/>
    </source>
</evidence>
<dbReference type="OrthoDB" id="103819at2759"/>
<dbReference type="PANTHER" id="PTHR46910">
    <property type="entry name" value="TRANSCRIPTION FACTOR PDR1"/>
    <property type="match status" value="1"/>
</dbReference>
<accession>A0A6A5XIU4</accession>
<evidence type="ECO:0000313" key="5">
    <source>
        <dbReference type="Proteomes" id="UP000799778"/>
    </source>
</evidence>
<dbReference type="GO" id="GO:0003677">
    <property type="term" value="F:DNA binding"/>
    <property type="evidence" value="ECO:0007669"/>
    <property type="project" value="InterPro"/>
</dbReference>
<feature type="non-terminal residue" evidence="4">
    <location>
        <position position="439"/>
    </location>
</feature>
<reference evidence="4" key="1">
    <citation type="journal article" date="2020" name="Stud. Mycol.">
        <title>101 Dothideomycetes genomes: a test case for predicting lifestyles and emergence of pathogens.</title>
        <authorList>
            <person name="Haridas S."/>
            <person name="Albert R."/>
            <person name="Binder M."/>
            <person name="Bloem J."/>
            <person name="Labutti K."/>
            <person name="Salamov A."/>
            <person name="Andreopoulos B."/>
            <person name="Baker S."/>
            <person name="Barry K."/>
            <person name="Bills G."/>
            <person name="Bluhm B."/>
            <person name="Cannon C."/>
            <person name="Castanera R."/>
            <person name="Culley D."/>
            <person name="Daum C."/>
            <person name="Ezra D."/>
            <person name="Gonzalez J."/>
            <person name="Henrissat B."/>
            <person name="Kuo A."/>
            <person name="Liang C."/>
            <person name="Lipzen A."/>
            <person name="Lutzoni F."/>
            <person name="Magnuson J."/>
            <person name="Mondo S."/>
            <person name="Nolan M."/>
            <person name="Ohm R."/>
            <person name="Pangilinan J."/>
            <person name="Park H.-J."/>
            <person name="Ramirez L."/>
            <person name="Alfaro M."/>
            <person name="Sun H."/>
            <person name="Tritt A."/>
            <person name="Yoshinaga Y."/>
            <person name="Zwiers L.-H."/>
            <person name="Turgeon B."/>
            <person name="Goodwin S."/>
            <person name="Spatafora J."/>
            <person name="Crous P."/>
            <person name="Grigoriev I."/>
        </authorList>
    </citation>
    <scope>NUCLEOTIDE SEQUENCE</scope>
    <source>
        <strain evidence="4">CBS 175.79</strain>
    </source>
</reference>
<dbReference type="GO" id="GO:0008270">
    <property type="term" value="F:zinc ion binding"/>
    <property type="evidence" value="ECO:0007669"/>
    <property type="project" value="InterPro"/>
</dbReference>
<dbReference type="GO" id="GO:0006351">
    <property type="term" value="P:DNA-templated transcription"/>
    <property type="evidence" value="ECO:0007669"/>
    <property type="project" value="InterPro"/>
</dbReference>
<organism evidence="4 5">
    <name type="scientific">Aaosphaeria arxii CBS 175.79</name>
    <dbReference type="NCBI Taxonomy" id="1450172"/>
    <lineage>
        <taxon>Eukaryota</taxon>
        <taxon>Fungi</taxon>
        <taxon>Dikarya</taxon>
        <taxon>Ascomycota</taxon>
        <taxon>Pezizomycotina</taxon>
        <taxon>Dothideomycetes</taxon>
        <taxon>Pleosporomycetidae</taxon>
        <taxon>Pleosporales</taxon>
        <taxon>Pleosporales incertae sedis</taxon>
        <taxon>Aaosphaeria</taxon>
    </lineage>
</organism>
<gene>
    <name evidence="4" type="ORF">BU24DRAFT_312853</name>
</gene>
<dbReference type="InterPro" id="IPR050987">
    <property type="entry name" value="AtrR-like"/>
</dbReference>
<sequence>LAIDFPFLSFNLLIGIFQKVYCSPEECPAIRRVHLYAILYNLFSESAYYRLSDATKQARLRKYTDQCKRQLEIAIGQLDISISPTFQNTVALLLAALYAVESGQSRLCWAMNSQAAALCQRLGYHRICTMLDDDEITRKSKINIFWSVYILDKILSLRLGHASIIQDWDISLPFFPDNICVTNKRLDGKVTRGQAIIVYAIRIAQIQGQLYEKLFSPAALSKSESERSTIAKQLLNALDQAWIDRANISILDLAAEKKHSFSFFYPEEPWDNDTSMLNENQTPPGHVMLRGLNTIDELQHLEDLYHHRDAVVHHATRTLIQKAASYDSITSSTQCLASARKALAAHQRCSDKFNIDGVEQLWPPCTSFIVIFWNTILTCDTADLSILSNLVTSLDTVRQNYNDLDQSYSMLALLLHIARLYVDAKQKGTPQIADISSSS</sequence>
<dbReference type="InterPro" id="IPR007219">
    <property type="entry name" value="XnlR_reg_dom"/>
</dbReference>
<dbReference type="GO" id="GO:0003700">
    <property type="term" value="F:DNA-binding transcription factor activity"/>
    <property type="evidence" value="ECO:0007669"/>
    <property type="project" value="InterPro"/>
</dbReference>
<dbReference type="GeneID" id="54280240"/>
<keyword evidence="1" id="KW-0539">Nucleus</keyword>
<feature type="non-terminal residue" evidence="4">
    <location>
        <position position="1"/>
    </location>
</feature>
<dbReference type="CDD" id="cd12148">
    <property type="entry name" value="fungal_TF_MHR"/>
    <property type="match status" value="1"/>
</dbReference>
<dbReference type="SMART" id="SM00906">
    <property type="entry name" value="Fungal_trans"/>
    <property type="match status" value="1"/>
</dbReference>
<feature type="signal peptide" evidence="2">
    <location>
        <begin position="1"/>
        <end position="22"/>
    </location>
</feature>
<feature type="domain" description="Xylanolytic transcriptional activator regulatory" evidence="3">
    <location>
        <begin position="108"/>
        <end position="179"/>
    </location>
</feature>